<sequence length="555" mass="64363">MNRQKISMNFDGKRNLEQRKVYKEHLLRIKNPQSKINNSAPPLPVAFYYDAGNLDNDTRRIDEIDSKNMNLLKHINTIYRTIGKVDSSFPTLLRSTNFYGRVHNNKKIEKENKLFYNLLMNKGTYYSRKELEKDYARNLENVVFASRHPEFYNEEYFLLPLERWDIINPAITKPNLLPHGEPKRVRCLFHIGIEDKMGLRKLGKLLIEVYRDWAPKQGDHFLNLVRGFNGKSYVGSPFHRIQKGFACVSGDVTKKTGLGVYSIYDECYPNENNYLQFNGPGVVSSFSLKPGHNHSQFMISFRKLEICNKEFTVFGRVVLSLGTLSSIEEYGTASGAPTKKIVITKCSIMKSNTNFLDNTLEKYPKLNLGRRLTKRMKEDIEKFALKSECGCPLYRAISDSSDEYMDLYAVNEQGSHDAIKRQQPSMDGLRMEKQSIDTLITEKRSIETLRAEKRSIDTMLSEKRSTDTVKSEKHSIDTVKSEKRSLDAIKPKKHSVDTMKIEKHSNDTMDHISNEFKRNKSSLQKFSSERILTKQPTQESIQNGKRKKEHIYWNK</sequence>
<organism evidence="4 5">
    <name type="scientific">Cimex lectularius</name>
    <name type="common">Bed bug</name>
    <name type="synonym">Acanthia lectularia</name>
    <dbReference type="NCBI Taxonomy" id="79782"/>
    <lineage>
        <taxon>Eukaryota</taxon>
        <taxon>Metazoa</taxon>
        <taxon>Ecdysozoa</taxon>
        <taxon>Arthropoda</taxon>
        <taxon>Hexapoda</taxon>
        <taxon>Insecta</taxon>
        <taxon>Pterygota</taxon>
        <taxon>Neoptera</taxon>
        <taxon>Paraneoptera</taxon>
        <taxon>Hemiptera</taxon>
        <taxon>Heteroptera</taxon>
        <taxon>Panheteroptera</taxon>
        <taxon>Cimicomorpha</taxon>
        <taxon>Cimicidae</taxon>
        <taxon>Cimex</taxon>
    </lineage>
</organism>
<reference evidence="4" key="1">
    <citation type="submission" date="2022-01" db="UniProtKB">
        <authorList>
            <consortium name="EnsemblMetazoa"/>
        </authorList>
    </citation>
    <scope>IDENTIFICATION</scope>
</reference>
<dbReference type="GO" id="GO:0003755">
    <property type="term" value="F:peptidyl-prolyl cis-trans isomerase activity"/>
    <property type="evidence" value="ECO:0007669"/>
    <property type="project" value="InterPro"/>
</dbReference>
<dbReference type="AlphaFoldDB" id="A0A8I6RNX7"/>
<keyword evidence="5" id="KW-1185">Reference proteome</keyword>
<name>A0A8I6RNX7_CIMLE</name>
<comment type="similarity">
    <text evidence="1">Belongs to the CFAP97 family.</text>
</comment>
<feature type="domain" description="PPIase cyclophilin-type" evidence="3">
    <location>
        <begin position="192"/>
        <end position="348"/>
    </location>
</feature>
<evidence type="ECO:0000256" key="1">
    <source>
        <dbReference type="ARBA" id="ARBA00008315"/>
    </source>
</evidence>
<dbReference type="EnsemblMetazoa" id="XM_014391402.2">
    <property type="protein sequence ID" value="XP_014246888.1"/>
    <property type="gene ID" value="LOC106665166"/>
</dbReference>
<feature type="region of interest" description="Disordered" evidence="2">
    <location>
        <begin position="462"/>
        <end position="484"/>
    </location>
</feature>
<feature type="compositionally biased region" description="Polar residues" evidence="2">
    <location>
        <begin position="534"/>
        <end position="543"/>
    </location>
</feature>
<feature type="region of interest" description="Disordered" evidence="2">
    <location>
        <begin position="534"/>
        <end position="555"/>
    </location>
</feature>
<evidence type="ECO:0000256" key="2">
    <source>
        <dbReference type="SAM" id="MobiDB-lite"/>
    </source>
</evidence>
<dbReference type="Gene3D" id="2.40.100.10">
    <property type="entry name" value="Cyclophilin-like"/>
    <property type="match status" value="1"/>
</dbReference>
<proteinExistence type="inferred from homology"/>
<dbReference type="KEGG" id="clec:106665166"/>
<evidence type="ECO:0000313" key="4">
    <source>
        <dbReference type="EnsemblMetazoa" id="XP_014246888.1"/>
    </source>
</evidence>
<dbReference type="PRINTS" id="PR00153">
    <property type="entry name" value="CSAPPISMRASE"/>
</dbReference>
<dbReference type="GeneID" id="106665166"/>
<dbReference type="Proteomes" id="UP000494040">
    <property type="component" value="Unassembled WGS sequence"/>
</dbReference>
<dbReference type="SUPFAM" id="SSF50891">
    <property type="entry name" value="Cyclophilin-like"/>
    <property type="match status" value="1"/>
</dbReference>
<dbReference type="InterPro" id="IPR002130">
    <property type="entry name" value="Cyclophilin-type_PPIase_dom"/>
</dbReference>
<dbReference type="GO" id="GO:0005737">
    <property type="term" value="C:cytoplasm"/>
    <property type="evidence" value="ECO:0007669"/>
    <property type="project" value="TreeGrafter"/>
</dbReference>
<dbReference type="RefSeq" id="XP_014246888.1">
    <property type="nucleotide sequence ID" value="XM_014391402.2"/>
</dbReference>
<dbReference type="InterPro" id="IPR029000">
    <property type="entry name" value="Cyclophilin-like_dom_sf"/>
</dbReference>
<dbReference type="GO" id="GO:0016018">
    <property type="term" value="F:cyclosporin A binding"/>
    <property type="evidence" value="ECO:0007669"/>
    <property type="project" value="TreeGrafter"/>
</dbReference>
<evidence type="ECO:0000313" key="5">
    <source>
        <dbReference type="Proteomes" id="UP000494040"/>
    </source>
</evidence>
<evidence type="ECO:0000259" key="3">
    <source>
        <dbReference type="PROSITE" id="PS50072"/>
    </source>
</evidence>
<dbReference type="PROSITE" id="PS50072">
    <property type="entry name" value="CSA_PPIASE_2"/>
    <property type="match status" value="1"/>
</dbReference>
<dbReference type="Pfam" id="PF00160">
    <property type="entry name" value="Pro_isomerase"/>
    <property type="match status" value="1"/>
</dbReference>
<dbReference type="OrthoDB" id="193499at2759"/>
<protein>
    <recommendedName>
        <fullName evidence="3">PPIase cyclophilin-type domain-containing protein</fullName>
    </recommendedName>
</protein>
<dbReference type="GO" id="GO:0006457">
    <property type="term" value="P:protein folding"/>
    <property type="evidence" value="ECO:0007669"/>
    <property type="project" value="TreeGrafter"/>
</dbReference>
<dbReference type="PANTHER" id="PTHR11071">
    <property type="entry name" value="PEPTIDYL-PROLYL CIS-TRANS ISOMERASE"/>
    <property type="match status" value="1"/>
</dbReference>
<dbReference type="Pfam" id="PF13879">
    <property type="entry name" value="Hmw_CFAP97"/>
    <property type="match status" value="1"/>
</dbReference>
<dbReference type="PANTHER" id="PTHR11071:SF561">
    <property type="entry name" value="PEPTIDYL-PROLYL CIS-TRANS ISOMERASE D-RELATED"/>
    <property type="match status" value="1"/>
</dbReference>
<accession>A0A8I6RNX7</accession>
<dbReference type="InterPro" id="IPR029488">
    <property type="entry name" value="Hmw/CFAP97"/>
</dbReference>